<reference evidence="1 2" key="1">
    <citation type="submission" date="2018-10" db="EMBL/GenBank/DDBJ databases">
        <title>Comparative analysis of microorganisms from saline springs in Andes Mountain Range, Colombia.</title>
        <authorList>
            <person name="Rubin E."/>
        </authorList>
    </citation>
    <scope>NUCLEOTIDE SEQUENCE [LARGE SCALE GENOMIC DNA]</scope>
    <source>
        <strain evidence="1 2">USBA 36</strain>
    </source>
</reference>
<evidence type="ECO:0000313" key="1">
    <source>
        <dbReference type="EMBL" id="RKQ68759.1"/>
    </source>
</evidence>
<dbReference type="Proteomes" id="UP000277424">
    <property type="component" value="Unassembled WGS sequence"/>
</dbReference>
<evidence type="ECO:0000313" key="2">
    <source>
        <dbReference type="Proteomes" id="UP000277424"/>
    </source>
</evidence>
<gene>
    <name evidence="1" type="ORF">BCL74_3241</name>
</gene>
<dbReference type="EMBL" id="RBIG01000003">
    <property type="protein sequence ID" value="RKQ68759.1"/>
    <property type="molecule type" value="Genomic_DNA"/>
</dbReference>
<comment type="caution">
    <text evidence="1">The sequence shown here is derived from an EMBL/GenBank/DDBJ whole genome shotgun (WGS) entry which is preliminary data.</text>
</comment>
<dbReference type="InterPro" id="IPR035093">
    <property type="entry name" value="RelE/ParE_toxin_dom_sf"/>
</dbReference>
<dbReference type="Gene3D" id="3.30.2310.20">
    <property type="entry name" value="RelE-like"/>
    <property type="match status" value="1"/>
</dbReference>
<dbReference type="AlphaFoldDB" id="A0A420WCK3"/>
<proteinExistence type="predicted"/>
<dbReference type="OrthoDB" id="3233388at2"/>
<dbReference type="Pfam" id="PF05973">
    <property type="entry name" value="Gp49"/>
    <property type="match status" value="1"/>
</dbReference>
<protein>
    <submittedName>
        <fullName evidence="1">Phage-related protein</fullName>
    </submittedName>
</protein>
<dbReference type="InterPro" id="IPR009241">
    <property type="entry name" value="HigB-like"/>
</dbReference>
<name>A0A420WCK3_9PROT</name>
<dbReference type="SUPFAM" id="SSF143011">
    <property type="entry name" value="RelE-like"/>
    <property type="match status" value="1"/>
</dbReference>
<organism evidence="1 2">
    <name type="scientific">Oceanibaculum indicum</name>
    <dbReference type="NCBI Taxonomy" id="526216"/>
    <lineage>
        <taxon>Bacteria</taxon>
        <taxon>Pseudomonadati</taxon>
        <taxon>Pseudomonadota</taxon>
        <taxon>Alphaproteobacteria</taxon>
        <taxon>Rhodospirillales</taxon>
        <taxon>Oceanibaculaceae</taxon>
        <taxon>Oceanibaculum</taxon>
    </lineage>
</organism>
<dbReference type="RefSeq" id="WP_121221529.1">
    <property type="nucleotide sequence ID" value="NZ_RBIG01000003.1"/>
</dbReference>
<accession>A0A420WCK3</accession>
<sequence>MQWRVELHQEAARELRALPKDLQARFLRTAELIETFGPHGVREPHIKPIDGKLWEIRMKGASGIARAFYVTVTGRRIVVLRCFVKKQQKTPAREISLALSRMKEVIDG</sequence>